<accession>A0A6P5S5A2</accession>
<comment type="similarity">
    <text evidence="3">Belongs to the SAAL1 family.</text>
</comment>
<evidence type="ECO:0000256" key="1">
    <source>
        <dbReference type="ARBA" id="ARBA00004123"/>
    </source>
</evidence>
<comment type="subcellular location">
    <subcellularLocation>
        <location evidence="1">Nucleus</location>
    </subcellularLocation>
</comment>
<dbReference type="RefSeq" id="XP_021812180.1">
    <property type="nucleotide sequence ID" value="XM_021956488.1"/>
</dbReference>
<name>A0A6P5S5A2_PRUAV</name>
<dbReference type="PANTHER" id="PTHR23424">
    <property type="entry name" value="SERUM AMYLOID A"/>
    <property type="match status" value="1"/>
</dbReference>
<reference evidence="6" key="1">
    <citation type="submission" date="2025-08" db="UniProtKB">
        <authorList>
            <consortium name="RefSeq"/>
        </authorList>
    </citation>
    <scope>IDENTIFICATION</scope>
</reference>
<gene>
    <name evidence="6" type="primary">LOC110755305</name>
</gene>
<dbReference type="GeneID" id="110755305"/>
<feature type="region of interest" description="Disordered" evidence="4">
    <location>
        <begin position="1"/>
        <end position="35"/>
    </location>
</feature>
<proteinExistence type="inferred from homology"/>
<evidence type="ECO:0000256" key="3">
    <source>
        <dbReference type="ARBA" id="ARBA00038401"/>
    </source>
</evidence>
<dbReference type="PANTHER" id="PTHR23424:SF23">
    <property type="entry name" value="PROTEIN SAAL1"/>
    <property type="match status" value="1"/>
</dbReference>
<evidence type="ECO:0000256" key="2">
    <source>
        <dbReference type="ARBA" id="ARBA00023242"/>
    </source>
</evidence>
<evidence type="ECO:0000313" key="5">
    <source>
        <dbReference type="Proteomes" id="UP000515124"/>
    </source>
</evidence>
<organism evidence="5 6">
    <name type="scientific">Prunus avium</name>
    <name type="common">Cherry</name>
    <name type="synonym">Cerasus avium</name>
    <dbReference type="NCBI Taxonomy" id="42229"/>
    <lineage>
        <taxon>Eukaryota</taxon>
        <taxon>Viridiplantae</taxon>
        <taxon>Streptophyta</taxon>
        <taxon>Embryophyta</taxon>
        <taxon>Tracheophyta</taxon>
        <taxon>Spermatophyta</taxon>
        <taxon>Magnoliopsida</taxon>
        <taxon>eudicotyledons</taxon>
        <taxon>Gunneridae</taxon>
        <taxon>Pentapetalae</taxon>
        <taxon>rosids</taxon>
        <taxon>fabids</taxon>
        <taxon>Rosales</taxon>
        <taxon>Rosaceae</taxon>
        <taxon>Amygdaloideae</taxon>
        <taxon>Amygdaleae</taxon>
        <taxon>Prunus</taxon>
    </lineage>
</organism>
<evidence type="ECO:0000256" key="4">
    <source>
        <dbReference type="SAM" id="MobiDB-lite"/>
    </source>
</evidence>
<dbReference type="Gene3D" id="1.25.10.10">
    <property type="entry name" value="Leucine-rich Repeat Variant"/>
    <property type="match status" value="1"/>
</dbReference>
<dbReference type="InterPro" id="IPR011989">
    <property type="entry name" value="ARM-like"/>
</dbReference>
<dbReference type="AlphaFoldDB" id="A0A6P5S5A2"/>
<feature type="compositionally biased region" description="Basic and acidic residues" evidence="4">
    <location>
        <begin position="16"/>
        <end position="26"/>
    </location>
</feature>
<sequence>MAVDAKSVPLEDQEEQERQVQRHDAPAHNPSAPPDELFDISTTVDPSYVISLIRKLLPANASNNHNSHGDVFDAHVRGLDTDHTDKTAPTLSGDRLLHVSNDGPESMEIADDFHKSAPDEGENNGSYDGAEQCDHGVPLAEEAWEEYGCILWDLAASKTHAELMVQNLILEVLLANLMVSQSVRATEITLGIIGNLACHEVPMKHIVSTIGLIGTVVDQLFSEDAQCLCEACRLLTVGLQSSERSSWAKELQSEHNLSRILWIAENSLNAQLIEKSVELLLATIESSEEVVLILLPPLMKLGLASLLINLLDFEMRQLLSERVPERYPVLDVILRSIEALSVIDGHSQEICSNKDLFRLVCDLVKLPDKVEVANSCVTAGVLIANILSDEPNLASEISQDLPFLQGLLDIFPFSSEDLEARSALWNIIARLLVRVQENEMSRSALQQYVSVLVSKSDVIEDDLLDSQLDELNSKARTTSLRRIISLLNQWTASKDDDKENEMMGNRHADDINIDRLLDCCCKHSELTSPFMPPPCEENLGGERWRSFKAVCTPYYLLKNEAEPN</sequence>
<dbReference type="KEGG" id="pavi:110755305"/>
<dbReference type="InterPro" id="IPR016024">
    <property type="entry name" value="ARM-type_fold"/>
</dbReference>
<dbReference type="SUPFAM" id="SSF48371">
    <property type="entry name" value="ARM repeat"/>
    <property type="match status" value="1"/>
</dbReference>
<dbReference type="GO" id="GO:0005634">
    <property type="term" value="C:nucleus"/>
    <property type="evidence" value="ECO:0007669"/>
    <property type="project" value="UniProtKB-SubCell"/>
</dbReference>
<evidence type="ECO:0000313" key="6">
    <source>
        <dbReference type="RefSeq" id="XP_021812180.1"/>
    </source>
</evidence>
<dbReference type="Proteomes" id="UP000515124">
    <property type="component" value="Unplaced"/>
</dbReference>
<keyword evidence="2" id="KW-0539">Nucleus</keyword>
<dbReference type="InterPro" id="IPR052464">
    <property type="entry name" value="Synovial_Prolif_Regulator"/>
</dbReference>
<keyword evidence="5" id="KW-1185">Reference proteome</keyword>
<protein>
    <submittedName>
        <fullName evidence="6">Uncharacterized protein LOC110755305 isoform X1</fullName>
    </submittedName>
</protein>